<sequence length="206" mass="22458">MHSCPREAYAAGSLFFALLGELLGASRCKFDLSGVFWFLHMSRVYGFPGNMDGLTKVNISGCVNLTDEAVSALCRNHGWGLESSISGWQHCLVATTSTSRYFLWLSGLCFRMPTRVCAWTHTTPGPVCPSAAKSAPCVSVPPRPSTEDEPGLRSIVEGGYISDKSLPALKKLGKSLGGLNLQHCNGISRRSVNRLVEQLWKCDILY</sequence>
<dbReference type="InterPro" id="IPR006553">
    <property type="entry name" value="Leu-rich_rpt_Cys-con_subtyp"/>
</dbReference>
<dbReference type="EMBL" id="PGOL01000159">
    <property type="protein sequence ID" value="PKI75660.1"/>
    <property type="molecule type" value="Genomic_DNA"/>
</dbReference>
<reference evidence="2 3" key="1">
    <citation type="submission" date="2017-11" db="EMBL/GenBank/DDBJ databases">
        <title>De-novo sequencing of pomegranate (Punica granatum L.) genome.</title>
        <authorList>
            <person name="Akparov Z."/>
            <person name="Amiraslanov A."/>
            <person name="Hajiyeva S."/>
            <person name="Abbasov M."/>
            <person name="Kaur K."/>
            <person name="Hamwieh A."/>
            <person name="Solovyev V."/>
            <person name="Salamov A."/>
            <person name="Braich B."/>
            <person name="Kosarev P."/>
            <person name="Mahmoud A."/>
            <person name="Hajiyev E."/>
            <person name="Babayeva S."/>
            <person name="Izzatullayeva V."/>
            <person name="Mammadov A."/>
            <person name="Mammadov A."/>
            <person name="Sharifova S."/>
            <person name="Ojaghi J."/>
            <person name="Eynullazada K."/>
            <person name="Bayramov B."/>
            <person name="Abdulazimova A."/>
            <person name="Shahmuradov I."/>
        </authorList>
    </citation>
    <scope>NUCLEOTIDE SEQUENCE [LARGE SCALE GENOMIC DNA]</scope>
    <source>
        <strain evidence="3">cv. AG2017</strain>
        <tissue evidence="2">Leaf</tissue>
    </source>
</reference>
<keyword evidence="1" id="KW-0732">Signal</keyword>
<feature type="chain" id="PRO_5014126536" evidence="1">
    <location>
        <begin position="29"/>
        <end position="206"/>
    </location>
</feature>
<name>A0A2I0L4V5_PUNGR</name>
<protein>
    <submittedName>
        <fullName evidence="2">Uncharacterized protein</fullName>
    </submittedName>
</protein>
<evidence type="ECO:0000256" key="1">
    <source>
        <dbReference type="SAM" id="SignalP"/>
    </source>
</evidence>
<organism evidence="2 3">
    <name type="scientific">Punica granatum</name>
    <name type="common">Pomegranate</name>
    <dbReference type="NCBI Taxonomy" id="22663"/>
    <lineage>
        <taxon>Eukaryota</taxon>
        <taxon>Viridiplantae</taxon>
        <taxon>Streptophyta</taxon>
        <taxon>Embryophyta</taxon>
        <taxon>Tracheophyta</taxon>
        <taxon>Spermatophyta</taxon>
        <taxon>Magnoliopsida</taxon>
        <taxon>eudicotyledons</taxon>
        <taxon>Gunneridae</taxon>
        <taxon>Pentapetalae</taxon>
        <taxon>rosids</taxon>
        <taxon>malvids</taxon>
        <taxon>Myrtales</taxon>
        <taxon>Lythraceae</taxon>
        <taxon>Punica</taxon>
    </lineage>
</organism>
<feature type="signal peptide" evidence="1">
    <location>
        <begin position="1"/>
        <end position="28"/>
    </location>
</feature>
<dbReference type="STRING" id="22663.A0A2I0L4V5"/>
<evidence type="ECO:0000313" key="3">
    <source>
        <dbReference type="Proteomes" id="UP000233551"/>
    </source>
</evidence>
<dbReference type="Proteomes" id="UP000233551">
    <property type="component" value="Unassembled WGS sequence"/>
</dbReference>
<dbReference type="AlphaFoldDB" id="A0A2I0L4V5"/>
<evidence type="ECO:0000313" key="2">
    <source>
        <dbReference type="EMBL" id="PKI75660.1"/>
    </source>
</evidence>
<proteinExistence type="predicted"/>
<accession>A0A2I0L4V5</accession>
<dbReference type="SMART" id="SM00367">
    <property type="entry name" value="LRR_CC"/>
    <property type="match status" value="2"/>
</dbReference>
<keyword evidence="3" id="KW-1185">Reference proteome</keyword>
<dbReference type="InterPro" id="IPR032675">
    <property type="entry name" value="LRR_dom_sf"/>
</dbReference>
<gene>
    <name evidence="2" type="ORF">CRG98_003920</name>
</gene>
<dbReference type="Gene3D" id="3.80.10.10">
    <property type="entry name" value="Ribonuclease Inhibitor"/>
    <property type="match status" value="1"/>
</dbReference>
<comment type="caution">
    <text evidence="2">The sequence shown here is derived from an EMBL/GenBank/DDBJ whole genome shotgun (WGS) entry which is preliminary data.</text>
</comment>